<accession>A0A1V9XKN6</accession>
<comment type="similarity">
    <text evidence="1">Belongs to the MT-A70-like family.</text>
</comment>
<dbReference type="GO" id="GO:0003676">
    <property type="term" value="F:nucleic acid binding"/>
    <property type="evidence" value="ECO:0007669"/>
    <property type="project" value="InterPro"/>
</dbReference>
<dbReference type="GO" id="GO:0032259">
    <property type="term" value="P:methylation"/>
    <property type="evidence" value="ECO:0007669"/>
    <property type="project" value="UniProtKB-KW"/>
</dbReference>
<dbReference type="Gene3D" id="3.40.50.150">
    <property type="entry name" value="Vaccinia Virus protein VP39"/>
    <property type="match status" value="1"/>
</dbReference>
<dbReference type="PROSITE" id="PS51143">
    <property type="entry name" value="MT_A70"/>
    <property type="match status" value="1"/>
</dbReference>
<keyword evidence="2" id="KW-0489">Methyltransferase</keyword>
<keyword evidence="2" id="KW-0808">Transferase</keyword>
<dbReference type="InParanoid" id="A0A1V9XKN6"/>
<dbReference type="InterPro" id="IPR007757">
    <property type="entry name" value="MT-A70-like"/>
</dbReference>
<gene>
    <name evidence="2" type="ORF">BIW11_01056</name>
</gene>
<dbReference type="Pfam" id="PF05063">
    <property type="entry name" value="MT-A70"/>
    <property type="match status" value="1"/>
</dbReference>
<protein>
    <submittedName>
        <fullName evidence="2">Methyltransferase protein 4-like</fullName>
    </submittedName>
</protein>
<dbReference type="PANTHER" id="PTHR12829">
    <property type="entry name" value="N6-ADENOSINE-METHYLTRANSFERASE"/>
    <property type="match status" value="1"/>
</dbReference>
<dbReference type="STRING" id="418985.A0A1V9XKN6"/>
<dbReference type="InterPro" id="IPR002052">
    <property type="entry name" value="DNA_methylase_N6_adenine_CS"/>
</dbReference>
<dbReference type="OrthoDB" id="61116at2759"/>
<dbReference type="Proteomes" id="UP000192247">
    <property type="component" value="Unassembled WGS sequence"/>
</dbReference>
<dbReference type="InterPro" id="IPR029063">
    <property type="entry name" value="SAM-dependent_MTases_sf"/>
</dbReference>
<dbReference type="PROSITE" id="PS00092">
    <property type="entry name" value="N6_MTASE"/>
    <property type="match status" value="1"/>
</dbReference>
<dbReference type="GO" id="GO:0005634">
    <property type="term" value="C:nucleus"/>
    <property type="evidence" value="ECO:0007669"/>
    <property type="project" value="TreeGrafter"/>
</dbReference>
<dbReference type="EMBL" id="MNPL01009017">
    <property type="protein sequence ID" value="OQR73928.1"/>
    <property type="molecule type" value="Genomic_DNA"/>
</dbReference>
<organism evidence="2 3">
    <name type="scientific">Tropilaelaps mercedesae</name>
    <dbReference type="NCBI Taxonomy" id="418985"/>
    <lineage>
        <taxon>Eukaryota</taxon>
        <taxon>Metazoa</taxon>
        <taxon>Ecdysozoa</taxon>
        <taxon>Arthropoda</taxon>
        <taxon>Chelicerata</taxon>
        <taxon>Arachnida</taxon>
        <taxon>Acari</taxon>
        <taxon>Parasitiformes</taxon>
        <taxon>Mesostigmata</taxon>
        <taxon>Gamasina</taxon>
        <taxon>Dermanyssoidea</taxon>
        <taxon>Laelapidae</taxon>
        <taxon>Tropilaelaps</taxon>
    </lineage>
</organism>
<evidence type="ECO:0000256" key="1">
    <source>
        <dbReference type="PROSITE-ProRule" id="PRU00489"/>
    </source>
</evidence>
<name>A0A1V9XKN6_9ACAR</name>
<proteinExistence type="inferred from homology"/>
<sequence length="355" mass="40082">MARLVFVDHRKSSFLNSGADDILYNRSLFAICSQFAAEDCGKTSKKKRPASAITESEVEIPEWPLDRDLAEGLKKFVNDHADKFSNEIEHDAGNSRAKRAVSVIPSAYFFQGCVDQVFHNEGDMPQRYCFQNRQFLLPPRSLGLLRPLSLTATADILEAGRTLYGSGGLFNIIVMDPPWINKSVKRQRRYMTVDTDDCLSQVAIGDLLSESGILAVWYTHNKSHYAQLKAQLTRWNLRPAATWTWLKVTTNALPVCPLGRNFKKPYEHVLLATRDVSHMDHLSRSDGTVAIAVPSAVHSHKPNLECLLEQFGIHCKKLRCLELFARTLKSNWVSCGNEVLKLQCLEMFDKEATPE</sequence>
<dbReference type="SUPFAM" id="SSF53335">
    <property type="entry name" value="S-adenosyl-L-methionine-dependent methyltransferases"/>
    <property type="match status" value="1"/>
</dbReference>
<reference evidence="2 3" key="1">
    <citation type="journal article" date="2017" name="Gigascience">
        <title>Draft genome of the honey bee ectoparasitic mite, Tropilaelaps mercedesae, is shaped by the parasitic life history.</title>
        <authorList>
            <person name="Dong X."/>
            <person name="Armstrong S.D."/>
            <person name="Xia D."/>
            <person name="Makepeace B.L."/>
            <person name="Darby A.C."/>
            <person name="Kadowaki T."/>
        </authorList>
    </citation>
    <scope>NUCLEOTIDE SEQUENCE [LARGE SCALE GENOMIC DNA]</scope>
    <source>
        <strain evidence="2">Wuxi-XJTLU</strain>
    </source>
</reference>
<comment type="caution">
    <text evidence="2">The sequence shown here is derived from an EMBL/GenBank/DDBJ whole genome shotgun (WGS) entry which is preliminary data.</text>
</comment>
<dbReference type="PANTHER" id="PTHR12829:SF4">
    <property type="entry name" value="N(6)-ADENINE-SPECIFIC METHYLTRANSFERASE METTL4"/>
    <property type="match status" value="1"/>
</dbReference>
<dbReference type="FunCoup" id="A0A1V9XKN6">
    <property type="interactions" value="10"/>
</dbReference>
<dbReference type="GO" id="GO:0008168">
    <property type="term" value="F:methyltransferase activity"/>
    <property type="evidence" value="ECO:0007669"/>
    <property type="project" value="UniProtKB-KW"/>
</dbReference>
<evidence type="ECO:0000313" key="3">
    <source>
        <dbReference type="Proteomes" id="UP000192247"/>
    </source>
</evidence>
<keyword evidence="3" id="KW-1185">Reference proteome</keyword>
<dbReference type="AlphaFoldDB" id="A0A1V9XKN6"/>
<evidence type="ECO:0000313" key="2">
    <source>
        <dbReference type="EMBL" id="OQR73928.1"/>
    </source>
</evidence>